<dbReference type="RefSeq" id="WP_090968649.1">
    <property type="nucleotide sequence ID" value="NZ_FNRT01000002.1"/>
</dbReference>
<reference evidence="2" key="1">
    <citation type="submission" date="2016-10" db="EMBL/GenBank/DDBJ databases">
        <authorList>
            <person name="Varghese N."/>
            <person name="Submissions S."/>
        </authorList>
    </citation>
    <scope>NUCLEOTIDE SEQUENCE [LARGE SCALE GENOMIC DNA]</scope>
    <source>
        <strain evidence="2">DSM 22017</strain>
    </source>
</reference>
<keyword evidence="2" id="KW-1185">Reference proteome</keyword>
<evidence type="ECO:0000313" key="1">
    <source>
        <dbReference type="EMBL" id="SEC07094.1"/>
    </source>
</evidence>
<proteinExistence type="predicted"/>
<accession>A0A1H4PIM8</accession>
<dbReference type="AlphaFoldDB" id="A0A1H4PIM8"/>
<gene>
    <name evidence="1" type="ORF">SAMN04489844_1619</name>
</gene>
<dbReference type="EMBL" id="FNRT01000002">
    <property type="protein sequence ID" value="SEC07094.1"/>
    <property type="molecule type" value="Genomic_DNA"/>
</dbReference>
<dbReference type="Proteomes" id="UP000198742">
    <property type="component" value="Unassembled WGS sequence"/>
</dbReference>
<dbReference type="CDD" id="cd00085">
    <property type="entry name" value="HNHc"/>
    <property type="match status" value="1"/>
</dbReference>
<evidence type="ECO:0000313" key="2">
    <source>
        <dbReference type="Proteomes" id="UP000198742"/>
    </source>
</evidence>
<dbReference type="Gene3D" id="1.10.30.50">
    <property type="match status" value="1"/>
</dbReference>
<evidence type="ECO:0008006" key="3">
    <source>
        <dbReference type="Google" id="ProtNLM"/>
    </source>
</evidence>
<name>A0A1H4PIM8_9ACTN</name>
<protein>
    <recommendedName>
        <fullName evidence="3">HNH endonuclease</fullName>
    </recommendedName>
</protein>
<dbReference type="InterPro" id="IPR003615">
    <property type="entry name" value="HNH_nuc"/>
</dbReference>
<organism evidence="1 2">
    <name type="scientific">Nocardioides exalbidus</name>
    <dbReference type="NCBI Taxonomy" id="402596"/>
    <lineage>
        <taxon>Bacteria</taxon>
        <taxon>Bacillati</taxon>
        <taxon>Actinomycetota</taxon>
        <taxon>Actinomycetes</taxon>
        <taxon>Propionibacteriales</taxon>
        <taxon>Nocardioidaceae</taxon>
        <taxon>Nocardioides</taxon>
    </lineage>
</organism>
<dbReference type="OrthoDB" id="5244068at2"/>
<sequence>MADEVRYRPSGDNAVLRHVLCEVWDLQCYWCREFKKYLELQIDHIVPQKDSEAERERLREAFKLDADYDVDAVANLAPICAPCNGRKSNADMTQFPVVLTCLKKARQHAPMVTRRFIAFTSPADLGGALLTAVNADLDDLDVRAAFEVGAPAVVQRLAELGEGKADYYTHREVTVEARDEEHSFFVSLNEQGRAAVGVLEQVAGGALDEVLAEPVEDLFEQTEEAIGNALRQHDDGLGAPDVGSVSIDWPTLSIGSVRYSATALAKVEFEFEGAFEGLATASVARDSADGDGLEDAQGDATFSTRFKFDLVWELGDDDEPSFFFDQVWLEDFDADTLVDGRSSHAWWDWPQDPEEPQGEDKP</sequence>